<dbReference type="Gene3D" id="1.10.510.10">
    <property type="entry name" value="Transferase(Phosphotransferase) domain 1"/>
    <property type="match status" value="1"/>
</dbReference>
<dbReference type="PANTHER" id="PTHR44167">
    <property type="entry name" value="OVARIAN-SPECIFIC SERINE/THREONINE-PROTEIN KINASE LOK-RELATED"/>
    <property type="match status" value="1"/>
</dbReference>
<organism evidence="2 3">
    <name type="scientific">Hespellia stercorisuis DSM 15480</name>
    <dbReference type="NCBI Taxonomy" id="1121950"/>
    <lineage>
        <taxon>Bacteria</taxon>
        <taxon>Bacillati</taxon>
        <taxon>Bacillota</taxon>
        <taxon>Clostridia</taxon>
        <taxon>Lachnospirales</taxon>
        <taxon>Lachnospiraceae</taxon>
        <taxon>Hespellia</taxon>
    </lineage>
</organism>
<dbReference type="GO" id="GO:0004674">
    <property type="term" value="F:protein serine/threonine kinase activity"/>
    <property type="evidence" value="ECO:0007669"/>
    <property type="project" value="TreeGrafter"/>
</dbReference>
<protein>
    <submittedName>
        <fullName evidence="2">Protein kinase domain-containing protein</fullName>
    </submittedName>
</protein>
<dbReference type="STRING" id="1121950.SAMN02745243_04199"/>
<gene>
    <name evidence="2" type="ORF">SAMN02745243_04199</name>
</gene>
<dbReference type="PANTHER" id="PTHR44167:SF24">
    <property type="entry name" value="SERINE_THREONINE-PROTEIN KINASE CHK2"/>
    <property type="match status" value="1"/>
</dbReference>
<feature type="domain" description="Protein kinase" evidence="1">
    <location>
        <begin position="122"/>
        <end position="316"/>
    </location>
</feature>
<dbReference type="SUPFAM" id="SSF56112">
    <property type="entry name" value="Protein kinase-like (PK-like)"/>
    <property type="match status" value="1"/>
</dbReference>
<dbReference type="GO" id="GO:0005524">
    <property type="term" value="F:ATP binding"/>
    <property type="evidence" value="ECO:0007669"/>
    <property type="project" value="InterPro"/>
</dbReference>
<keyword evidence="3" id="KW-1185">Reference proteome</keyword>
<reference evidence="2 3" key="1">
    <citation type="submission" date="2016-11" db="EMBL/GenBank/DDBJ databases">
        <authorList>
            <person name="Jaros S."/>
            <person name="Januszkiewicz K."/>
            <person name="Wedrychowicz H."/>
        </authorList>
    </citation>
    <scope>NUCLEOTIDE SEQUENCE [LARGE SCALE GENOMIC DNA]</scope>
    <source>
        <strain evidence="2 3">DSM 15480</strain>
    </source>
</reference>
<dbReference type="GO" id="GO:0005737">
    <property type="term" value="C:cytoplasm"/>
    <property type="evidence" value="ECO:0007669"/>
    <property type="project" value="TreeGrafter"/>
</dbReference>
<proteinExistence type="predicted"/>
<keyword evidence="2" id="KW-0808">Transferase</keyword>
<evidence type="ECO:0000259" key="1">
    <source>
        <dbReference type="PROSITE" id="PS50011"/>
    </source>
</evidence>
<dbReference type="InterPro" id="IPR011009">
    <property type="entry name" value="Kinase-like_dom_sf"/>
</dbReference>
<dbReference type="Proteomes" id="UP000184301">
    <property type="component" value="Unassembled WGS sequence"/>
</dbReference>
<sequence>MDKKPYIKILQFIDDYFYDYNNRSNADGFYEEFENTIFSNQYINLDDFMYYNTNEFEYKMYSSLLEQYGDVEEDKRIKIIEVIYNVVFYSGMNEETKIKMASFLARYKILFLESDDYRNAAVGDEFNTYEGSFGKVFVLNEEFVKKQLKPEYWDNKDIASRFKNEYVIQNRLKEYGAQVLEVFDYDGINHSFLMKKADIDLADYFEQNKVCMEDKIQLCEEIFATMKKAHENNICHRDLHIGNILLLDNHPYVSDFGFAKDADHLRSKLSTISPKPTHLYLAPEGFKDFTQLDSVSDIYSIGKIIGNCSEPPWGTN</sequence>
<dbReference type="SMART" id="SM00220">
    <property type="entry name" value="S_TKc"/>
    <property type="match status" value="1"/>
</dbReference>
<dbReference type="Pfam" id="PF00069">
    <property type="entry name" value="Pkinase"/>
    <property type="match status" value="1"/>
</dbReference>
<dbReference type="AlphaFoldDB" id="A0A1M6XFR3"/>
<evidence type="ECO:0000313" key="3">
    <source>
        <dbReference type="Proteomes" id="UP000184301"/>
    </source>
</evidence>
<keyword evidence="2" id="KW-0418">Kinase</keyword>
<dbReference type="PROSITE" id="PS50011">
    <property type="entry name" value="PROTEIN_KINASE_DOM"/>
    <property type="match status" value="1"/>
</dbReference>
<dbReference type="EMBL" id="FQZY01000159">
    <property type="protein sequence ID" value="SHL04834.1"/>
    <property type="molecule type" value="Genomic_DNA"/>
</dbReference>
<evidence type="ECO:0000313" key="2">
    <source>
        <dbReference type="EMBL" id="SHL04834.1"/>
    </source>
</evidence>
<accession>A0A1M6XFR3</accession>
<dbReference type="OrthoDB" id="9788659at2"/>
<dbReference type="InterPro" id="IPR000719">
    <property type="entry name" value="Prot_kinase_dom"/>
</dbReference>
<name>A0A1M6XFR3_9FIRM</name>
<dbReference type="RefSeq" id="WP_073113388.1">
    <property type="nucleotide sequence ID" value="NZ_FQZY01000159.1"/>
</dbReference>